<proteinExistence type="predicted"/>
<accession>A0A7X8SQR6</accession>
<reference evidence="2 3" key="1">
    <citation type="submission" date="2020-04" db="EMBL/GenBank/DDBJ databases">
        <title>Flammeovirga sp. SR4, a novel species isolated from seawater.</title>
        <authorList>
            <person name="Wang X."/>
        </authorList>
    </citation>
    <scope>NUCLEOTIDE SEQUENCE [LARGE SCALE GENOMIC DNA]</scope>
    <source>
        <strain evidence="2 3">SR4</strain>
    </source>
</reference>
<gene>
    <name evidence="2" type="ORF">HGP29_25970</name>
</gene>
<feature type="chain" id="PRO_5031417147" evidence="1">
    <location>
        <begin position="21"/>
        <end position="271"/>
    </location>
</feature>
<dbReference type="AlphaFoldDB" id="A0A7X8SQR6"/>
<dbReference type="Proteomes" id="UP000585050">
    <property type="component" value="Unassembled WGS sequence"/>
</dbReference>
<name>A0A7X8SQR6_9BACT</name>
<comment type="caution">
    <text evidence="2">The sequence shown here is derived from an EMBL/GenBank/DDBJ whole genome shotgun (WGS) entry which is preliminary data.</text>
</comment>
<dbReference type="EMBL" id="JABAIL010000014">
    <property type="protein sequence ID" value="NLR94679.1"/>
    <property type="molecule type" value="Genomic_DNA"/>
</dbReference>
<sequence>MSKYALILLLLTSLFSTVTAQEKTKKKKKTLLSEAQKNIEAQNNMTRDSMVFYFNDWMQGSVWLKNGAIKRDIPLLFDLQHDQLEMMEIETTTLYGGLEMQDTSVNVVEVSEVEKFDITYVDESKPNLVTTSEYHFINVYKYTREGIPATGIYELVEGGSGKLGLLSYPFLLKSAHKYNTFDNDRAKMERNRFTNVHDNNETVFYSYQLKERLYFLSITGEIIPVDTKKKELYKLFIGREEEVKEYIRTLEVPLRSKEGLRRVVAFYNAEN</sequence>
<protein>
    <submittedName>
        <fullName evidence="2">Uncharacterized protein</fullName>
    </submittedName>
</protein>
<evidence type="ECO:0000313" key="3">
    <source>
        <dbReference type="Proteomes" id="UP000585050"/>
    </source>
</evidence>
<dbReference type="RefSeq" id="WP_168885388.1">
    <property type="nucleotide sequence ID" value="NZ_JABAIL010000014.1"/>
</dbReference>
<feature type="signal peptide" evidence="1">
    <location>
        <begin position="1"/>
        <end position="20"/>
    </location>
</feature>
<keyword evidence="3" id="KW-1185">Reference proteome</keyword>
<keyword evidence="1" id="KW-0732">Signal</keyword>
<organism evidence="2 3">
    <name type="scientific">Flammeovirga agarivorans</name>
    <dbReference type="NCBI Taxonomy" id="2726742"/>
    <lineage>
        <taxon>Bacteria</taxon>
        <taxon>Pseudomonadati</taxon>
        <taxon>Bacteroidota</taxon>
        <taxon>Cytophagia</taxon>
        <taxon>Cytophagales</taxon>
        <taxon>Flammeovirgaceae</taxon>
        <taxon>Flammeovirga</taxon>
    </lineage>
</organism>
<evidence type="ECO:0000256" key="1">
    <source>
        <dbReference type="SAM" id="SignalP"/>
    </source>
</evidence>
<evidence type="ECO:0000313" key="2">
    <source>
        <dbReference type="EMBL" id="NLR94679.1"/>
    </source>
</evidence>